<keyword evidence="3" id="KW-1185">Reference proteome</keyword>
<organism evidence="2 3">
    <name type="scientific">Pycnoporus cinnabarinus</name>
    <name type="common">Cinnabar-red polypore</name>
    <name type="synonym">Trametes cinnabarina</name>
    <dbReference type="NCBI Taxonomy" id="5643"/>
    <lineage>
        <taxon>Eukaryota</taxon>
        <taxon>Fungi</taxon>
        <taxon>Dikarya</taxon>
        <taxon>Basidiomycota</taxon>
        <taxon>Agaricomycotina</taxon>
        <taxon>Agaricomycetes</taxon>
        <taxon>Polyporales</taxon>
        <taxon>Polyporaceae</taxon>
        <taxon>Trametes</taxon>
    </lineage>
</organism>
<dbReference type="EMBL" id="CCBP010000010">
    <property type="protein sequence ID" value="CDO68258.1"/>
    <property type="molecule type" value="Genomic_DNA"/>
</dbReference>
<dbReference type="GO" id="GO:0003735">
    <property type="term" value="F:structural constituent of ribosome"/>
    <property type="evidence" value="ECO:0007669"/>
    <property type="project" value="TreeGrafter"/>
</dbReference>
<dbReference type="STRING" id="5643.A0A060S796"/>
<gene>
    <name evidence="2" type="ORF">BN946_scf184842.g21</name>
</gene>
<dbReference type="Proteomes" id="UP000029665">
    <property type="component" value="Unassembled WGS sequence"/>
</dbReference>
<dbReference type="OrthoDB" id="6021263at2759"/>
<evidence type="ECO:0000256" key="1">
    <source>
        <dbReference type="SAM" id="MobiDB-lite"/>
    </source>
</evidence>
<dbReference type="PANTHER" id="PTHR28266:SF1">
    <property type="entry name" value="LARGE RIBOSOMAL SUBUNIT PROTEIN ML58"/>
    <property type="match status" value="1"/>
</dbReference>
<feature type="compositionally biased region" description="Basic and acidic residues" evidence="1">
    <location>
        <begin position="89"/>
        <end position="102"/>
    </location>
</feature>
<reference evidence="2" key="1">
    <citation type="submission" date="2014-01" db="EMBL/GenBank/DDBJ databases">
        <title>The genome of the white-rot fungus Pycnoporus cinnabarinus: a basidiomycete model with a versatile arsenal for lignocellulosic biomass breakdown.</title>
        <authorList>
            <person name="Levasseur A."/>
            <person name="Lomascolo A."/>
            <person name="Ruiz-Duenas F.J."/>
            <person name="Uzan E."/>
            <person name="Piumi F."/>
            <person name="Kues U."/>
            <person name="Ram A.F.J."/>
            <person name="Murat C."/>
            <person name="Haon M."/>
            <person name="Benoit I."/>
            <person name="Arfi Y."/>
            <person name="Chevret D."/>
            <person name="Drula E."/>
            <person name="Kwon M.J."/>
            <person name="Gouret P."/>
            <person name="Lesage-Meessen L."/>
            <person name="Lombard V."/>
            <person name="Mariette J."/>
            <person name="Noirot C."/>
            <person name="Park J."/>
            <person name="Patyshakuliyeva A."/>
            <person name="Wieneger R.A.B."/>
            <person name="Wosten H.A.B."/>
            <person name="Martin F."/>
            <person name="Coutinho P.M."/>
            <person name="de Vries R."/>
            <person name="Martinez A.T."/>
            <person name="Klopp C."/>
            <person name="Pontarotti P."/>
            <person name="Henrissat B."/>
            <person name="Record E."/>
        </authorList>
    </citation>
    <scope>NUCLEOTIDE SEQUENCE [LARGE SCALE GENOMIC DNA]</scope>
    <source>
        <strain evidence="2">BRFM137</strain>
    </source>
</reference>
<dbReference type="OMA" id="CSQFFVG"/>
<accession>A0A060S796</accession>
<dbReference type="HOGENOM" id="CLU_100683_0_0_1"/>
<dbReference type="AlphaFoldDB" id="A0A060S796"/>
<dbReference type="InterPro" id="IPR024388">
    <property type="entry name" value="Ribosomal_mL58"/>
</dbReference>
<evidence type="ECO:0000313" key="2">
    <source>
        <dbReference type="EMBL" id="CDO68258.1"/>
    </source>
</evidence>
<feature type="region of interest" description="Disordered" evidence="1">
    <location>
        <begin position="15"/>
        <end position="102"/>
    </location>
</feature>
<sequence length="181" mass="20784">MKPRLPISLRLPFSRSYATRLPERPPYRAPDPLRSNPHATYQELPDNNLTFIHRPPPTAPSPLSYTTNPSSPLLKEGPTPVAGALPPSVRKDKGEKPRLSDEEIAKIRDLRRADPVKWTRGKLAKEFGCTPWFVGKLITLKGPDRRRALAEREREHAEARAKWGERKSLQADIRKKRKEFW</sequence>
<evidence type="ECO:0000313" key="3">
    <source>
        <dbReference type="Proteomes" id="UP000029665"/>
    </source>
</evidence>
<dbReference type="Pfam" id="PF12824">
    <property type="entry name" value="MRP-L20"/>
    <property type="match status" value="1"/>
</dbReference>
<protein>
    <submittedName>
        <fullName evidence="2">Uncharacterized protein</fullName>
    </submittedName>
</protein>
<proteinExistence type="predicted"/>
<dbReference type="PANTHER" id="PTHR28266">
    <property type="entry name" value="54S RIBOSOMAL PROTEIN L20, MITOCHONDRIAL"/>
    <property type="match status" value="1"/>
</dbReference>
<name>A0A060S796_PYCCI</name>
<feature type="compositionally biased region" description="Polar residues" evidence="1">
    <location>
        <begin position="61"/>
        <end position="71"/>
    </location>
</feature>
<comment type="caution">
    <text evidence="2">The sequence shown here is derived from an EMBL/GenBank/DDBJ whole genome shotgun (WGS) entry which is preliminary data.</text>
</comment>
<dbReference type="GO" id="GO:0005762">
    <property type="term" value="C:mitochondrial large ribosomal subunit"/>
    <property type="evidence" value="ECO:0007669"/>
    <property type="project" value="TreeGrafter"/>
</dbReference>